<feature type="region of interest" description="Disordered" evidence="1">
    <location>
        <begin position="76"/>
        <end position="120"/>
    </location>
</feature>
<sequence>MDGCGGPVAAPNGVKPEPEPEPEPGVISSVRKGFGFIATPSRSRDIFFHMSALEDCVPEQLQEGTAVTFVPRCDSDTGASSGAGASTAGSSDAAGTPGVAGAGGGGGRGRGQRPLATRVRLAPVGTRVRMARVEPGLVLGFVSDPASPAAAAAAAGAGATASRPGGGSSSGGGAVGAGGGPKGIIRFLGESGSPEHVFYSAEDVDAAAAAAGTGTGAAGQPAAAEVAAQRPGGSGTGAGAAATPQAALPHRGQLVLFRLCTDLRAAAQAAEQAAAAAARAHQASHAAQHQQQEPPPQARGAASAPAPRRAAYQRAVEVRLAGAAEVAAHPGWRQQAVVLQLLAGAVQSTNNIPFEISDLVVSPTLDQLGFPAVSMCVTTASATCKKGAFCCGMDFAKVELRCHTGPLAPEALGRWLLRRWAAGS</sequence>
<accession>A0A835SY83</accession>
<dbReference type="GO" id="GO:0003676">
    <property type="term" value="F:nucleic acid binding"/>
    <property type="evidence" value="ECO:0007669"/>
    <property type="project" value="InterPro"/>
</dbReference>
<dbReference type="InterPro" id="IPR019844">
    <property type="entry name" value="CSD_CS"/>
</dbReference>
<dbReference type="Gene3D" id="2.40.50.140">
    <property type="entry name" value="Nucleic acid-binding proteins"/>
    <property type="match status" value="1"/>
</dbReference>
<evidence type="ECO:0000259" key="2">
    <source>
        <dbReference type="PROSITE" id="PS51857"/>
    </source>
</evidence>
<organism evidence="3 4">
    <name type="scientific">Chlamydomonas incerta</name>
    <dbReference type="NCBI Taxonomy" id="51695"/>
    <lineage>
        <taxon>Eukaryota</taxon>
        <taxon>Viridiplantae</taxon>
        <taxon>Chlorophyta</taxon>
        <taxon>core chlorophytes</taxon>
        <taxon>Chlorophyceae</taxon>
        <taxon>CS clade</taxon>
        <taxon>Chlamydomonadales</taxon>
        <taxon>Chlamydomonadaceae</taxon>
        <taxon>Chlamydomonas</taxon>
    </lineage>
</organism>
<dbReference type="EMBL" id="JAEHOC010000015">
    <property type="protein sequence ID" value="KAG2435384.1"/>
    <property type="molecule type" value="Genomic_DNA"/>
</dbReference>
<protein>
    <recommendedName>
        <fullName evidence="2">CSD domain-containing protein</fullName>
    </recommendedName>
</protein>
<dbReference type="Proteomes" id="UP000650467">
    <property type="component" value="Unassembled WGS sequence"/>
</dbReference>
<feature type="region of interest" description="Disordered" evidence="1">
    <location>
        <begin position="213"/>
        <end position="243"/>
    </location>
</feature>
<reference evidence="3" key="1">
    <citation type="journal article" date="2020" name="bioRxiv">
        <title>Comparative genomics of Chlamydomonas.</title>
        <authorList>
            <person name="Craig R.J."/>
            <person name="Hasan A.R."/>
            <person name="Ness R.W."/>
            <person name="Keightley P.D."/>
        </authorList>
    </citation>
    <scope>NUCLEOTIDE SEQUENCE</scope>
    <source>
        <strain evidence="3">SAG 7.73</strain>
    </source>
</reference>
<dbReference type="PROSITE" id="PS00352">
    <property type="entry name" value="CSD_1"/>
    <property type="match status" value="1"/>
</dbReference>
<gene>
    <name evidence="3" type="ORF">HXX76_007456</name>
</gene>
<proteinExistence type="predicted"/>
<dbReference type="SMART" id="SM00357">
    <property type="entry name" value="CSP"/>
    <property type="match status" value="1"/>
</dbReference>
<comment type="caution">
    <text evidence="3">The sequence shown here is derived from an EMBL/GenBank/DDBJ whole genome shotgun (WGS) entry which is preliminary data.</text>
</comment>
<evidence type="ECO:0000313" key="4">
    <source>
        <dbReference type="Proteomes" id="UP000650467"/>
    </source>
</evidence>
<feature type="compositionally biased region" description="Gly residues" evidence="1">
    <location>
        <begin position="98"/>
        <end position="109"/>
    </location>
</feature>
<evidence type="ECO:0000313" key="3">
    <source>
        <dbReference type="EMBL" id="KAG2435384.1"/>
    </source>
</evidence>
<dbReference type="InterPro" id="IPR002059">
    <property type="entry name" value="CSP_DNA-bd"/>
</dbReference>
<dbReference type="CDD" id="cd04458">
    <property type="entry name" value="CSP_CDS"/>
    <property type="match status" value="1"/>
</dbReference>
<feature type="region of interest" description="Disordered" evidence="1">
    <location>
        <begin position="1"/>
        <end position="27"/>
    </location>
</feature>
<name>A0A835SY83_CHLIN</name>
<dbReference type="SUPFAM" id="SSF50249">
    <property type="entry name" value="Nucleic acid-binding proteins"/>
    <property type="match status" value="1"/>
</dbReference>
<dbReference type="InterPro" id="IPR012340">
    <property type="entry name" value="NA-bd_OB-fold"/>
</dbReference>
<feature type="compositionally biased region" description="Low complexity" evidence="1">
    <location>
        <begin position="76"/>
        <end position="97"/>
    </location>
</feature>
<feature type="compositionally biased region" description="Low complexity" evidence="1">
    <location>
        <begin position="213"/>
        <end position="231"/>
    </location>
</feature>
<dbReference type="Pfam" id="PF00313">
    <property type="entry name" value="CSD"/>
    <property type="match status" value="1"/>
</dbReference>
<dbReference type="AlphaFoldDB" id="A0A835SY83"/>
<evidence type="ECO:0000256" key="1">
    <source>
        <dbReference type="SAM" id="MobiDB-lite"/>
    </source>
</evidence>
<dbReference type="OrthoDB" id="550816at2759"/>
<feature type="domain" description="CSD" evidence="2">
    <location>
        <begin position="22"/>
        <end position="88"/>
    </location>
</feature>
<dbReference type="InterPro" id="IPR011129">
    <property type="entry name" value="CSD"/>
</dbReference>
<dbReference type="PROSITE" id="PS51857">
    <property type="entry name" value="CSD_2"/>
    <property type="match status" value="1"/>
</dbReference>
<keyword evidence="4" id="KW-1185">Reference proteome</keyword>
<feature type="region of interest" description="Disordered" evidence="1">
    <location>
        <begin position="276"/>
        <end position="306"/>
    </location>
</feature>